<evidence type="ECO:0000256" key="4">
    <source>
        <dbReference type="SAM" id="SignalP"/>
    </source>
</evidence>
<dbReference type="HOGENOM" id="CLU_074896_0_2_1"/>
<evidence type="ECO:0008006" key="7">
    <source>
        <dbReference type="Google" id="ProtNLM"/>
    </source>
</evidence>
<feature type="compositionally biased region" description="Basic and acidic residues" evidence="3">
    <location>
        <begin position="184"/>
        <end position="195"/>
    </location>
</feature>
<evidence type="ECO:0000256" key="2">
    <source>
        <dbReference type="ARBA" id="ARBA00022552"/>
    </source>
</evidence>
<reference evidence="5 6" key="1">
    <citation type="submission" date="2014-04" db="EMBL/GenBank/DDBJ databases">
        <authorList>
            <consortium name="DOE Joint Genome Institute"/>
            <person name="Kuo A."/>
            <person name="Kohler A."/>
            <person name="Nagy L.G."/>
            <person name="Floudas D."/>
            <person name="Copeland A."/>
            <person name="Barry K.W."/>
            <person name="Cichocki N."/>
            <person name="Veneault-Fourrey C."/>
            <person name="LaButti K."/>
            <person name="Lindquist E.A."/>
            <person name="Lipzen A."/>
            <person name="Lundell T."/>
            <person name="Morin E."/>
            <person name="Murat C."/>
            <person name="Sun H."/>
            <person name="Tunlid A."/>
            <person name="Henrissat B."/>
            <person name="Grigoriev I.V."/>
            <person name="Hibbett D.S."/>
            <person name="Martin F."/>
            <person name="Nordberg H.P."/>
            <person name="Cantor M.N."/>
            <person name="Hua S.X."/>
        </authorList>
    </citation>
    <scope>NUCLEOTIDE SEQUENCE [LARGE SCALE GENOMIC DNA]</scope>
    <source>
        <strain evidence="5 6">Foug A</strain>
    </source>
</reference>
<protein>
    <recommendedName>
        <fullName evidence="7">Pre-rRNA-processing protein TSR2</fullName>
    </recommendedName>
</protein>
<keyword evidence="4" id="KW-0732">Signal</keyword>
<accession>A0A0C3EFN3</accession>
<evidence type="ECO:0000256" key="3">
    <source>
        <dbReference type="SAM" id="MobiDB-lite"/>
    </source>
</evidence>
<dbReference type="AlphaFoldDB" id="A0A0C3EFN3"/>
<gene>
    <name evidence="5" type="ORF">SCLCIDRAFT_1210791</name>
</gene>
<feature type="chain" id="PRO_5002177063" description="Pre-rRNA-processing protein TSR2" evidence="4">
    <location>
        <begin position="35"/>
        <end position="212"/>
    </location>
</feature>
<evidence type="ECO:0000313" key="6">
    <source>
        <dbReference type="Proteomes" id="UP000053989"/>
    </source>
</evidence>
<dbReference type="STRING" id="1036808.A0A0C3EFN3"/>
<dbReference type="OrthoDB" id="263560at2759"/>
<dbReference type="EMBL" id="KN822015">
    <property type="protein sequence ID" value="KIM66741.1"/>
    <property type="molecule type" value="Genomic_DNA"/>
</dbReference>
<organism evidence="5 6">
    <name type="scientific">Scleroderma citrinum Foug A</name>
    <dbReference type="NCBI Taxonomy" id="1036808"/>
    <lineage>
        <taxon>Eukaryota</taxon>
        <taxon>Fungi</taxon>
        <taxon>Dikarya</taxon>
        <taxon>Basidiomycota</taxon>
        <taxon>Agaricomycotina</taxon>
        <taxon>Agaricomycetes</taxon>
        <taxon>Agaricomycetidae</taxon>
        <taxon>Boletales</taxon>
        <taxon>Sclerodermatineae</taxon>
        <taxon>Sclerodermataceae</taxon>
        <taxon>Scleroderma</taxon>
    </lineage>
</organism>
<dbReference type="GO" id="GO:0006364">
    <property type="term" value="P:rRNA processing"/>
    <property type="evidence" value="ECO:0007669"/>
    <property type="project" value="UniProtKB-KW"/>
</dbReference>
<name>A0A0C3EFN3_9AGAM</name>
<feature type="signal peptide" evidence="4">
    <location>
        <begin position="1"/>
        <end position="34"/>
    </location>
</feature>
<proteinExistence type="inferred from homology"/>
<sequence length="212" mass="23261">MSPPSQTTVLFARGILARLALWPALQIAVHNSWGGPESAEKQRWLAGVLVDEFEAYVPQGDEPFTSSASKSMGPTAHGTPPDVYYVEEMLLQIMSDEFEVTLEDNSASDVAKDVIKLWNDVCATRDGLVKDWESQAERIKGKAPQVQEGAGSGSDWEDVDDSGTDDGEGESNEGGEGQEVVPRLLDHSRSPPREEPEVDEEGFMTVRRKGRR</sequence>
<evidence type="ECO:0000256" key="1">
    <source>
        <dbReference type="ARBA" id="ARBA00006524"/>
    </source>
</evidence>
<feature type="region of interest" description="Disordered" evidence="3">
    <location>
        <begin position="136"/>
        <end position="212"/>
    </location>
</feature>
<dbReference type="PANTHER" id="PTHR21250">
    <property type="entry name" value="PRE-RRNA-PROCESSING PROTEIN TSR2 HOMOLOG"/>
    <property type="match status" value="1"/>
</dbReference>
<dbReference type="Proteomes" id="UP000053989">
    <property type="component" value="Unassembled WGS sequence"/>
</dbReference>
<feature type="compositionally biased region" description="Acidic residues" evidence="3">
    <location>
        <begin position="155"/>
        <end position="173"/>
    </location>
</feature>
<reference evidence="6" key="2">
    <citation type="submission" date="2015-01" db="EMBL/GenBank/DDBJ databases">
        <title>Evolutionary Origins and Diversification of the Mycorrhizal Mutualists.</title>
        <authorList>
            <consortium name="DOE Joint Genome Institute"/>
            <consortium name="Mycorrhizal Genomics Consortium"/>
            <person name="Kohler A."/>
            <person name="Kuo A."/>
            <person name="Nagy L.G."/>
            <person name="Floudas D."/>
            <person name="Copeland A."/>
            <person name="Barry K.W."/>
            <person name="Cichocki N."/>
            <person name="Veneault-Fourrey C."/>
            <person name="LaButti K."/>
            <person name="Lindquist E.A."/>
            <person name="Lipzen A."/>
            <person name="Lundell T."/>
            <person name="Morin E."/>
            <person name="Murat C."/>
            <person name="Riley R."/>
            <person name="Ohm R."/>
            <person name="Sun H."/>
            <person name="Tunlid A."/>
            <person name="Henrissat B."/>
            <person name="Grigoriev I.V."/>
            <person name="Hibbett D.S."/>
            <person name="Martin F."/>
        </authorList>
    </citation>
    <scope>NUCLEOTIDE SEQUENCE [LARGE SCALE GENOMIC DNA]</scope>
    <source>
        <strain evidence="6">Foug A</strain>
    </source>
</reference>
<dbReference type="Pfam" id="PF10273">
    <property type="entry name" value="WGG"/>
    <property type="match status" value="1"/>
</dbReference>
<dbReference type="FunCoup" id="A0A0C3EFN3">
    <property type="interactions" value="334"/>
</dbReference>
<dbReference type="InterPro" id="IPR019398">
    <property type="entry name" value="Pre-rRNA_process_TSR2"/>
</dbReference>
<keyword evidence="2" id="KW-0698">rRNA processing</keyword>
<comment type="similarity">
    <text evidence="1">Belongs to the TSR2 family.</text>
</comment>
<evidence type="ECO:0000313" key="5">
    <source>
        <dbReference type="EMBL" id="KIM66741.1"/>
    </source>
</evidence>
<dbReference type="InParanoid" id="A0A0C3EFN3"/>
<keyword evidence="6" id="KW-1185">Reference proteome</keyword>